<keyword evidence="4" id="KW-1185">Reference proteome</keyword>
<dbReference type="PANTHER" id="PTHR40469:SF2">
    <property type="entry name" value="GALACTOSE-BINDING DOMAIN-LIKE SUPERFAMILY PROTEIN"/>
    <property type="match status" value="1"/>
</dbReference>
<evidence type="ECO:0000256" key="1">
    <source>
        <dbReference type="SAM" id="MobiDB-lite"/>
    </source>
</evidence>
<dbReference type="GeneID" id="72062602"/>
<dbReference type="InterPro" id="IPR029062">
    <property type="entry name" value="Class_I_gatase-like"/>
</dbReference>
<evidence type="ECO:0000259" key="2">
    <source>
        <dbReference type="Pfam" id="PF06283"/>
    </source>
</evidence>
<dbReference type="RefSeq" id="XP_047837431.1">
    <property type="nucleotide sequence ID" value="XM_047981471.1"/>
</dbReference>
<accession>A0A9Q8Q6H7</accession>
<reference evidence="3" key="1">
    <citation type="submission" date="2021-11" db="EMBL/GenBank/DDBJ databases">
        <title>Purpureocillium_takamizusanense_genome.</title>
        <authorList>
            <person name="Nguyen N.-H."/>
        </authorList>
    </citation>
    <scope>NUCLEOTIDE SEQUENCE</scope>
    <source>
        <strain evidence="3">PT3</strain>
    </source>
</reference>
<dbReference type="AlphaFoldDB" id="A0A9Q8Q6H7"/>
<name>A0A9Q8Q6H7_9HYPO</name>
<dbReference type="SUPFAM" id="SSF52317">
    <property type="entry name" value="Class I glutamine amidotransferase-like"/>
    <property type="match status" value="1"/>
</dbReference>
<dbReference type="InterPro" id="IPR029010">
    <property type="entry name" value="ThuA-like"/>
</dbReference>
<feature type="domain" description="ThuA-like" evidence="2">
    <location>
        <begin position="7"/>
        <end position="277"/>
    </location>
</feature>
<evidence type="ECO:0000313" key="4">
    <source>
        <dbReference type="Proteomes" id="UP000829364"/>
    </source>
</evidence>
<dbReference type="Proteomes" id="UP000829364">
    <property type="component" value="Chromosome 1"/>
</dbReference>
<gene>
    <name evidence="3" type="ORF">JDV02_000637</name>
</gene>
<dbReference type="Gene3D" id="3.40.50.880">
    <property type="match status" value="1"/>
</dbReference>
<feature type="region of interest" description="Disordered" evidence="1">
    <location>
        <begin position="40"/>
        <end position="74"/>
    </location>
</feature>
<feature type="compositionally biased region" description="Low complexity" evidence="1">
    <location>
        <begin position="40"/>
        <end position="60"/>
    </location>
</feature>
<dbReference type="EMBL" id="CP086354">
    <property type="protein sequence ID" value="UNI13950.1"/>
    <property type="molecule type" value="Genomic_DNA"/>
</dbReference>
<dbReference type="KEGG" id="ptkz:JDV02_000637"/>
<evidence type="ECO:0000313" key="3">
    <source>
        <dbReference type="EMBL" id="UNI13950.1"/>
    </source>
</evidence>
<dbReference type="PANTHER" id="PTHR40469">
    <property type="entry name" value="SECRETED GLYCOSYL HYDROLASE"/>
    <property type="match status" value="1"/>
</dbReference>
<dbReference type="Pfam" id="PF06283">
    <property type="entry name" value="ThuA"/>
    <property type="match status" value="1"/>
</dbReference>
<organism evidence="3 4">
    <name type="scientific">Purpureocillium takamizusanense</name>
    <dbReference type="NCBI Taxonomy" id="2060973"/>
    <lineage>
        <taxon>Eukaryota</taxon>
        <taxon>Fungi</taxon>
        <taxon>Dikarya</taxon>
        <taxon>Ascomycota</taxon>
        <taxon>Pezizomycotina</taxon>
        <taxon>Sordariomycetes</taxon>
        <taxon>Hypocreomycetidae</taxon>
        <taxon>Hypocreales</taxon>
        <taxon>Ophiocordycipitaceae</taxon>
        <taxon>Purpureocillium</taxon>
    </lineage>
</organism>
<proteinExistence type="predicted"/>
<sequence>MSPPPFRVLVFSKTAGYRHASIPAAISALVQLSSASSADITTSTTTPSSSSSSSSSTATAAPPPPPPFTVHPSEDASVFTPESLSRYRVIVLLHVTGTFLSKSQLAALRGFVRHGRGVVGVHSASTGMSSETDDDEAAVDEEGAGWYRRMVGASFVGHPEPQTAVIKVEDAAHPIVRLGLRGLGDGLESFDHGTLRRTWFDEWYNFKANPRKSSNAHVLLSVEETSYQGGTLGDDHPLSWCHEFEGGRVFHTALGHFDAAYKDTMFMGQVLNGILWTARAIQA</sequence>
<protein>
    <recommendedName>
        <fullName evidence="2">ThuA-like domain-containing protein</fullName>
    </recommendedName>
</protein>
<dbReference type="OrthoDB" id="3482285at2759"/>